<dbReference type="AlphaFoldDB" id="A0A9Q1K9Q7"/>
<organism evidence="2 3">
    <name type="scientific">Carnegiea gigantea</name>
    <dbReference type="NCBI Taxonomy" id="171969"/>
    <lineage>
        <taxon>Eukaryota</taxon>
        <taxon>Viridiplantae</taxon>
        <taxon>Streptophyta</taxon>
        <taxon>Embryophyta</taxon>
        <taxon>Tracheophyta</taxon>
        <taxon>Spermatophyta</taxon>
        <taxon>Magnoliopsida</taxon>
        <taxon>eudicotyledons</taxon>
        <taxon>Gunneridae</taxon>
        <taxon>Pentapetalae</taxon>
        <taxon>Caryophyllales</taxon>
        <taxon>Cactineae</taxon>
        <taxon>Cactaceae</taxon>
        <taxon>Cactoideae</taxon>
        <taxon>Echinocereeae</taxon>
        <taxon>Carnegiea</taxon>
    </lineage>
</organism>
<evidence type="ECO:0000256" key="1">
    <source>
        <dbReference type="SAM" id="Phobius"/>
    </source>
</evidence>
<protein>
    <submittedName>
        <fullName evidence="2">Uncharacterized protein</fullName>
    </submittedName>
</protein>
<evidence type="ECO:0000313" key="3">
    <source>
        <dbReference type="Proteomes" id="UP001153076"/>
    </source>
</evidence>
<accession>A0A9Q1K9Q7</accession>
<reference evidence="2" key="1">
    <citation type="submission" date="2022-04" db="EMBL/GenBank/DDBJ databases">
        <title>Carnegiea gigantea Genome sequencing and assembly v2.</title>
        <authorList>
            <person name="Copetti D."/>
            <person name="Sanderson M.J."/>
            <person name="Burquez A."/>
            <person name="Wojciechowski M.F."/>
        </authorList>
    </citation>
    <scope>NUCLEOTIDE SEQUENCE</scope>
    <source>
        <strain evidence="2">SGP5-SGP5p</strain>
        <tissue evidence="2">Aerial part</tissue>
    </source>
</reference>
<keyword evidence="1" id="KW-0472">Membrane</keyword>
<sequence>MGGVEATTVGPRLCCCQTTTTGHQLATQKPPRRVPAPTSFLPLLYVGNKRMRTSSSAGGRVPGVVIGGLPEVRWTLGLQEPPAAPSPVVVFGFDGSPFGFLQICASVEGVGIFRSRFRVSRKFLSPPASSVAVTGRQRTFQPSESRRKFSQPSFLARNQLFCSLALWFPTSHGMARLKYATVKEVVSWNGGTFLRNNSYSEVYLEILFVLIFFPCYLLLFVGKQTLQKLRAKVFEVASSGENFCSFSIGSIGQCHLCCLLVCEATRLILMDRSGYSGKSTGNCLCSYFMFACFGTELHEETI</sequence>
<evidence type="ECO:0000313" key="2">
    <source>
        <dbReference type="EMBL" id="KAJ8438921.1"/>
    </source>
</evidence>
<keyword evidence="1" id="KW-0812">Transmembrane</keyword>
<feature type="transmembrane region" description="Helical" evidence="1">
    <location>
        <begin position="202"/>
        <end position="222"/>
    </location>
</feature>
<gene>
    <name evidence="2" type="ORF">Cgig2_033808</name>
</gene>
<name>A0A9Q1K9Q7_9CARY</name>
<proteinExistence type="predicted"/>
<dbReference type="Proteomes" id="UP001153076">
    <property type="component" value="Unassembled WGS sequence"/>
</dbReference>
<keyword evidence="3" id="KW-1185">Reference proteome</keyword>
<dbReference type="EMBL" id="JAKOGI010000237">
    <property type="protein sequence ID" value="KAJ8438921.1"/>
    <property type="molecule type" value="Genomic_DNA"/>
</dbReference>
<comment type="caution">
    <text evidence="2">The sequence shown here is derived from an EMBL/GenBank/DDBJ whole genome shotgun (WGS) entry which is preliminary data.</text>
</comment>
<keyword evidence="1" id="KW-1133">Transmembrane helix</keyword>